<feature type="compositionally biased region" description="Basic and acidic residues" evidence="1">
    <location>
        <begin position="1"/>
        <end position="10"/>
    </location>
</feature>
<dbReference type="PANTHER" id="PTHR36452">
    <property type="entry name" value="CHROMOSOME 12, WHOLE GENOME SHOTGUN SEQUENCE"/>
    <property type="match status" value="1"/>
</dbReference>
<organism evidence="2 3">
    <name type="scientific">Ajellomyces capsulatus (strain G186AR / H82 / ATCC MYA-2454 / RMSCC 2432)</name>
    <name type="common">Darling's disease fungus</name>
    <name type="synonym">Histoplasma capsulatum</name>
    <dbReference type="NCBI Taxonomy" id="447093"/>
    <lineage>
        <taxon>Eukaryota</taxon>
        <taxon>Fungi</taxon>
        <taxon>Dikarya</taxon>
        <taxon>Ascomycota</taxon>
        <taxon>Pezizomycotina</taxon>
        <taxon>Eurotiomycetes</taxon>
        <taxon>Eurotiomycetidae</taxon>
        <taxon>Onygenales</taxon>
        <taxon>Ajellomycetaceae</taxon>
        <taxon>Histoplasma</taxon>
    </lineage>
</organism>
<dbReference type="HOGENOM" id="CLU_036742_0_1_1"/>
<dbReference type="Proteomes" id="UP000001631">
    <property type="component" value="Unassembled WGS sequence"/>
</dbReference>
<feature type="region of interest" description="Disordered" evidence="1">
    <location>
        <begin position="464"/>
        <end position="493"/>
    </location>
</feature>
<dbReference type="RefSeq" id="XP_045286779.1">
    <property type="nucleotide sequence ID" value="XM_045432663.1"/>
</dbReference>
<dbReference type="Pfam" id="PF09365">
    <property type="entry name" value="DUF2461"/>
    <property type="match status" value="2"/>
</dbReference>
<dbReference type="GeneID" id="69038630"/>
<protein>
    <submittedName>
        <fullName evidence="2">Uncharacterized protein</fullName>
    </submittedName>
</protein>
<feature type="compositionally biased region" description="Basic residues" evidence="1">
    <location>
        <begin position="35"/>
        <end position="52"/>
    </location>
</feature>
<sequence>MPRRSSRLDLRSAAAEQQKKRASDNSFSTPEATRKSKRHKLAKDKHSIKTKPAKSTEEKSRYFRNQPLGSLDAETTELSGISSTTPSAYEEGGENSLSVPSATDESESESGSGPAKRRGGWGWASGRKKAATTAQGAARVKAGSSAKPAEKGKELWREGVKTGLGPGKEVFIKLPKPRDAGDTLYEDHTIHPNTMLFLKDLKANNQREWLKMHDADFRTSKRDWDTFVESLTEKIIEKDSTIPELPAKDLVFRIYRDIRFSNDPTPYKPHFSAAWYAFYELTAFNRTDLNDGAVSQRAELISSGLWHPEAEKLALLRRDIDQNSLRIKNVLNAVDVREEIFNGIPKTKKEAVLAFVSQNQESALKTKPKTFHGPRTSSPTLGPLVGSLLSRPHIHVNPRAVFDGREGYDADNKNIDLLRLRSFTMSKKLQDKDLLGPTARDRVARIVGIMEPFVTYLNSVVMPDPPLGEDHTDDDIDGDSDHSESGEGANEPE</sequence>
<evidence type="ECO:0000313" key="2">
    <source>
        <dbReference type="EMBL" id="EEH06298.1"/>
    </source>
</evidence>
<evidence type="ECO:0000256" key="1">
    <source>
        <dbReference type="SAM" id="MobiDB-lite"/>
    </source>
</evidence>
<evidence type="ECO:0000313" key="3">
    <source>
        <dbReference type="Proteomes" id="UP000001631"/>
    </source>
</evidence>
<accession>C0NRI4</accession>
<name>C0NRI4_AJECG</name>
<dbReference type="AlphaFoldDB" id="C0NRI4"/>
<reference evidence="2" key="1">
    <citation type="submission" date="2009-02" db="EMBL/GenBank/DDBJ databases">
        <title>The Genome Sequence of Ajellomyces capsulatus strain G186AR.</title>
        <authorList>
            <consortium name="The Broad Institute Genome Sequencing Platform"/>
            <person name="Champion M."/>
            <person name="Cuomo C."/>
            <person name="Ma L.-J."/>
            <person name="Henn M.R."/>
            <person name="Sil A."/>
            <person name="Goldman B."/>
            <person name="Young S.K."/>
            <person name="Kodira C.D."/>
            <person name="Zeng Q."/>
            <person name="Koehrsen M."/>
            <person name="Alvarado L."/>
            <person name="Berlin A."/>
            <person name="Borenstein D."/>
            <person name="Chen Z."/>
            <person name="Engels R."/>
            <person name="Freedman E."/>
            <person name="Gellesch M."/>
            <person name="Goldberg J."/>
            <person name="Griggs A."/>
            <person name="Gujja S."/>
            <person name="Heiman D."/>
            <person name="Hepburn T."/>
            <person name="Howarth C."/>
            <person name="Jen D."/>
            <person name="Larson L."/>
            <person name="Lewis B."/>
            <person name="Mehta T."/>
            <person name="Park D."/>
            <person name="Pearson M."/>
            <person name="Roberts A."/>
            <person name="Saif S."/>
            <person name="Shea T."/>
            <person name="Shenoy N."/>
            <person name="Sisk P."/>
            <person name="Stolte C."/>
            <person name="Sykes S."/>
            <person name="Walk T."/>
            <person name="White J."/>
            <person name="Yandava C."/>
            <person name="Klein B."/>
            <person name="McEwen J.G."/>
            <person name="Puccia R."/>
            <person name="Goldman G.H."/>
            <person name="Felipe M.S."/>
            <person name="Nino-Vega G."/>
            <person name="San-Blas G."/>
            <person name="Taylor J."/>
            <person name="Mendoza L."/>
            <person name="Galagan J."/>
            <person name="Nusbaum C."/>
            <person name="Birren B."/>
        </authorList>
    </citation>
    <scope>NUCLEOTIDE SEQUENCE</scope>
    <source>
        <strain evidence="2">G186AR</strain>
    </source>
</reference>
<dbReference type="STRING" id="447093.C0NRI4"/>
<proteinExistence type="predicted"/>
<dbReference type="InParanoid" id="C0NRI4"/>
<keyword evidence="3" id="KW-1185">Reference proteome</keyword>
<gene>
    <name evidence="2" type="ORF">HCBG_05614</name>
</gene>
<dbReference type="InterPro" id="IPR012808">
    <property type="entry name" value="CHP02453"/>
</dbReference>
<feature type="region of interest" description="Disordered" evidence="1">
    <location>
        <begin position="1"/>
        <end position="153"/>
    </location>
</feature>
<dbReference type="VEuPathDB" id="FungiDB:I7I50_03593"/>
<dbReference type="PANTHER" id="PTHR36452:SF1">
    <property type="entry name" value="DUF2461 DOMAIN-CONTAINING PROTEIN"/>
    <property type="match status" value="1"/>
</dbReference>
<feature type="compositionally biased region" description="Polar residues" evidence="1">
    <location>
        <begin position="76"/>
        <end position="87"/>
    </location>
</feature>
<dbReference type="EMBL" id="GG663369">
    <property type="protein sequence ID" value="EEH06298.1"/>
    <property type="molecule type" value="Genomic_DNA"/>
</dbReference>